<comment type="subcellular location">
    <subcellularLocation>
        <location evidence="1">Membrane</location>
        <topology evidence="1">Multi-pass membrane protein</topology>
    </subcellularLocation>
</comment>
<evidence type="ECO:0000256" key="6">
    <source>
        <dbReference type="SAM" id="Phobius"/>
    </source>
</evidence>
<feature type="transmembrane region" description="Helical" evidence="6">
    <location>
        <begin position="115"/>
        <end position="135"/>
    </location>
</feature>
<dbReference type="GO" id="GO:0022857">
    <property type="term" value="F:transmembrane transporter activity"/>
    <property type="evidence" value="ECO:0007669"/>
    <property type="project" value="InterPro"/>
</dbReference>
<dbReference type="AlphaFoldDB" id="A0A0C1GZY5"/>
<dbReference type="PROSITE" id="PS50850">
    <property type="entry name" value="MFS"/>
    <property type="match status" value="1"/>
</dbReference>
<accession>A0A0C1GZY5</accession>
<dbReference type="InterPro" id="IPR020846">
    <property type="entry name" value="MFS_dom"/>
</dbReference>
<feature type="transmembrane region" description="Helical" evidence="6">
    <location>
        <begin position="249"/>
        <end position="269"/>
    </location>
</feature>
<keyword evidence="5 6" id="KW-0472">Membrane</keyword>
<dbReference type="InterPro" id="IPR011701">
    <property type="entry name" value="MFS"/>
</dbReference>
<evidence type="ECO:0000256" key="3">
    <source>
        <dbReference type="ARBA" id="ARBA00022692"/>
    </source>
</evidence>
<dbReference type="PANTHER" id="PTHR19432">
    <property type="entry name" value="SUGAR TRANSPORTER"/>
    <property type="match status" value="1"/>
</dbReference>
<feature type="transmembrane region" description="Helical" evidence="6">
    <location>
        <begin position="78"/>
        <end position="95"/>
    </location>
</feature>
<feature type="transmembrane region" description="Helical" evidence="6">
    <location>
        <begin position="383"/>
        <end position="402"/>
    </location>
</feature>
<dbReference type="Pfam" id="PF07690">
    <property type="entry name" value="MFS_1"/>
    <property type="match status" value="1"/>
</dbReference>
<dbReference type="SUPFAM" id="SSF103473">
    <property type="entry name" value="MFS general substrate transporter"/>
    <property type="match status" value="1"/>
</dbReference>
<dbReference type="PANTHER" id="PTHR19432:SF35">
    <property type="entry name" value="SOLUTE CARRIER FAMILY 45 MEMBER 3 ISOFORM X1"/>
    <property type="match status" value="1"/>
</dbReference>
<proteinExistence type="predicted"/>
<evidence type="ECO:0000256" key="5">
    <source>
        <dbReference type="ARBA" id="ARBA00023136"/>
    </source>
</evidence>
<evidence type="ECO:0000256" key="4">
    <source>
        <dbReference type="ARBA" id="ARBA00022989"/>
    </source>
</evidence>
<evidence type="ECO:0000256" key="2">
    <source>
        <dbReference type="ARBA" id="ARBA00022448"/>
    </source>
</evidence>
<feature type="transmembrane region" description="Helical" evidence="6">
    <location>
        <begin position="408"/>
        <end position="429"/>
    </location>
</feature>
<sequence length="507" mass="56393">MRQTQYDNKRSSENTNNASRYPFATYQYDTPKNKESGPTASIMQCFPQFVVPCFLLTKSRSRFKMKISPQVSMTLRQIMLMNFGFFGIQYSFGLQQTAINPIFSFLHADPGQLPILNMAGPITGLLVQPLIGAMSDRTWIPGLGRRRPYFLIGAIGCSLCLFIYPHVTALWVAVLLLWLLDISNNTAMEPFRAFIADTVPEHQQSTGFLMQSVFTGLGITLANVSLYIFQQIGWLQQTSEAGIPYWVFGSFYIGAVCSIGSVLVTVLSTPEHEPSPEEMAAIKAQPRGPVHAVKDIGTAIKEMPTPLWQLASVYLFQWYALFIYWQYISHSIVKSVWGSTSADQAAYEQAVAWTGLVNGFYNVVTFVSAFGLMWMARKYAAKYVHAFAVILASLALLTIPHITNKYLMFAPMIGFGIGWASMMGVPFMIVVHSIPKERYGVYMGIVNMMIVIPMLIETVTFGWIYDTFLGANPSNAMTFAGVFLAIAAVLTLTIKTSNKPYGVESAS</sequence>
<organism evidence="8 9">
    <name type="scientific">Morococcus cerebrosus</name>
    <dbReference type="NCBI Taxonomy" id="1056807"/>
    <lineage>
        <taxon>Bacteria</taxon>
        <taxon>Pseudomonadati</taxon>
        <taxon>Pseudomonadota</taxon>
        <taxon>Betaproteobacteria</taxon>
        <taxon>Neisseriales</taxon>
        <taxon>Neisseriaceae</taxon>
        <taxon>Morococcus</taxon>
    </lineage>
</organism>
<keyword evidence="2" id="KW-0813">Transport</keyword>
<feature type="transmembrane region" description="Helical" evidence="6">
    <location>
        <begin position="208"/>
        <end position="229"/>
    </location>
</feature>
<evidence type="ECO:0000313" key="8">
    <source>
        <dbReference type="EMBL" id="KIC07417.1"/>
    </source>
</evidence>
<feature type="transmembrane region" description="Helical" evidence="6">
    <location>
        <begin position="359"/>
        <end position="376"/>
    </location>
</feature>
<dbReference type="InterPro" id="IPR036259">
    <property type="entry name" value="MFS_trans_sf"/>
</dbReference>
<evidence type="ECO:0000313" key="9">
    <source>
        <dbReference type="Proteomes" id="UP000031390"/>
    </source>
</evidence>
<protein>
    <submittedName>
        <fullName evidence="8">Sugar transporter</fullName>
    </submittedName>
</protein>
<comment type="caution">
    <text evidence="8">The sequence shown here is derived from an EMBL/GenBank/DDBJ whole genome shotgun (WGS) entry which is preliminary data.</text>
</comment>
<keyword evidence="4 6" id="KW-1133">Transmembrane helix</keyword>
<dbReference type="Proteomes" id="UP000031390">
    <property type="component" value="Unassembled WGS sequence"/>
</dbReference>
<name>A0A0C1GZY5_9NEIS</name>
<dbReference type="EMBL" id="JUFZ01000055">
    <property type="protein sequence ID" value="KIC07417.1"/>
    <property type="molecule type" value="Genomic_DNA"/>
</dbReference>
<keyword evidence="8" id="KW-0762">Sugar transport</keyword>
<feature type="transmembrane region" description="Helical" evidence="6">
    <location>
        <begin position="441"/>
        <end position="464"/>
    </location>
</feature>
<dbReference type="PATRIC" id="fig|1056807.3.peg.1344"/>
<gene>
    <name evidence="8" type="ORF">MCC93_13960</name>
</gene>
<dbReference type="GO" id="GO:0016020">
    <property type="term" value="C:membrane"/>
    <property type="evidence" value="ECO:0007669"/>
    <property type="project" value="UniProtKB-SubCell"/>
</dbReference>
<keyword evidence="3 6" id="KW-0812">Transmembrane</keyword>
<dbReference type="Gene3D" id="1.20.1250.20">
    <property type="entry name" value="MFS general substrate transporter like domains"/>
    <property type="match status" value="1"/>
</dbReference>
<feature type="transmembrane region" description="Helical" evidence="6">
    <location>
        <begin position="147"/>
        <end position="164"/>
    </location>
</feature>
<evidence type="ECO:0000256" key="1">
    <source>
        <dbReference type="ARBA" id="ARBA00004141"/>
    </source>
</evidence>
<feature type="transmembrane region" description="Helical" evidence="6">
    <location>
        <begin position="476"/>
        <end position="494"/>
    </location>
</feature>
<reference evidence="8 9" key="1">
    <citation type="submission" date="2014-12" db="EMBL/GenBank/DDBJ databases">
        <title>Genome sequence of Morococcus cerebrosus.</title>
        <authorList>
            <person name="Shin S.-K."/>
            <person name="Yi H."/>
        </authorList>
    </citation>
    <scope>NUCLEOTIDE SEQUENCE [LARGE SCALE GENOMIC DNA]</scope>
    <source>
        <strain evidence="8 9">CIP 81.93</strain>
    </source>
</reference>
<feature type="domain" description="Major facilitator superfamily (MFS) profile" evidence="7">
    <location>
        <begin position="77"/>
        <end position="499"/>
    </location>
</feature>
<evidence type="ECO:0000259" key="7">
    <source>
        <dbReference type="PROSITE" id="PS50850"/>
    </source>
</evidence>